<dbReference type="RefSeq" id="WP_133094446.1">
    <property type="nucleotide sequence ID" value="NZ_CP038634.1"/>
</dbReference>
<accession>A0A4P7L3P5</accession>
<dbReference type="Gene3D" id="3.40.190.10">
    <property type="entry name" value="Periplasmic binding protein-like II"/>
    <property type="match status" value="1"/>
</dbReference>
<dbReference type="PANTHER" id="PTHR42928">
    <property type="entry name" value="TRICARBOXYLATE-BINDING PROTEIN"/>
    <property type="match status" value="1"/>
</dbReference>
<comment type="similarity">
    <text evidence="1">Belongs to the UPF0065 (bug) family.</text>
</comment>
<gene>
    <name evidence="2" type="ORF">E0W60_02210</name>
</gene>
<dbReference type="EMBL" id="CP038634">
    <property type="protein sequence ID" value="QBY50056.1"/>
    <property type="molecule type" value="Genomic_DNA"/>
</dbReference>
<reference evidence="2 3" key="1">
    <citation type="submission" date="2019-03" db="EMBL/GenBank/DDBJ databases">
        <title>Efficiently degradation of phenoxyalkanoic acid herbicides by Cupriavidus oxalaticus strain X32.</title>
        <authorList>
            <person name="Sheng X."/>
        </authorList>
    </citation>
    <scope>NUCLEOTIDE SEQUENCE [LARGE SCALE GENOMIC DNA]</scope>
    <source>
        <strain evidence="2 3">X32</strain>
    </source>
</reference>
<sequence>MPGISPTAARATTAARRTPRRSILVASLAFAGMLLAPAWGMAADAYPAKPIRLVVPYPPGGATDVIGRTLAQRLSTTLGQQVVVDNRAGAAGNIGAELVAKSPADGYTLLLGALTSHAINAALYKSRVPYDLEKSFAPVSIVGTVPLVFVVNPSVSASSLPQLVSLAKSRPGAITFASAGNGSPQHLAGEMFKRMAGVEMLHVPYKGSGPAMTDLIGGQVLSMVETVPAAQAYVKTGKIRALAVASSERVSALPDVPTATEAGLKDFEVSSMFGIVAPAGTPAPVIDRLSGDLKKILAEPEVQATLLKQGAIATWTTPAQASARIKAEVGKWNTVIREAGVKPE</sequence>
<dbReference type="Proteomes" id="UP000295294">
    <property type="component" value="Chromosome 1"/>
</dbReference>
<dbReference type="Gene3D" id="3.40.190.150">
    <property type="entry name" value="Bordetella uptake gene, domain 1"/>
    <property type="match status" value="1"/>
</dbReference>
<dbReference type="SUPFAM" id="SSF53850">
    <property type="entry name" value="Periplasmic binding protein-like II"/>
    <property type="match status" value="1"/>
</dbReference>
<dbReference type="STRING" id="1349762.GCA_001592245_04348"/>
<dbReference type="InterPro" id="IPR042100">
    <property type="entry name" value="Bug_dom1"/>
</dbReference>
<dbReference type="PANTHER" id="PTHR42928:SF5">
    <property type="entry name" value="BLR1237 PROTEIN"/>
    <property type="match status" value="1"/>
</dbReference>
<proteinExistence type="inferred from homology"/>
<dbReference type="InterPro" id="IPR005064">
    <property type="entry name" value="BUG"/>
</dbReference>
<evidence type="ECO:0000313" key="2">
    <source>
        <dbReference type="EMBL" id="QBY50056.1"/>
    </source>
</evidence>
<name>A0A4P7L3P5_9BURK</name>
<evidence type="ECO:0000256" key="1">
    <source>
        <dbReference type="ARBA" id="ARBA00006987"/>
    </source>
</evidence>
<evidence type="ECO:0000313" key="3">
    <source>
        <dbReference type="Proteomes" id="UP000295294"/>
    </source>
</evidence>
<organism evidence="2 3">
    <name type="scientific">Cupriavidus oxalaticus</name>
    <dbReference type="NCBI Taxonomy" id="96344"/>
    <lineage>
        <taxon>Bacteria</taxon>
        <taxon>Pseudomonadati</taxon>
        <taxon>Pseudomonadota</taxon>
        <taxon>Betaproteobacteria</taxon>
        <taxon>Burkholderiales</taxon>
        <taxon>Burkholderiaceae</taxon>
        <taxon>Cupriavidus</taxon>
    </lineage>
</organism>
<dbReference type="AlphaFoldDB" id="A0A4P7L3P5"/>
<dbReference type="OrthoDB" id="8678477at2"/>
<protein>
    <submittedName>
        <fullName evidence="2">Tripartite tricarboxylate transporter substrate binding protein</fullName>
    </submittedName>
</protein>
<dbReference type="Pfam" id="PF03401">
    <property type="entry name" value="TctC"/>
    <property type="match status" value="1"/>
</dbReference>
<dbReference type="PIRSF" id="PIRSF017082">
    <property type="entry name" value="YflP"/>
    <property type="match status" value="1"/>
</dbReference>
<dbReference type="CDD" id="cd13578">
    <property type="entry name" value="PBP2_Bug27"/>
    <property type="match status" value="1"/>
</dbReference>
<dbReference type="KEGG" id="cox:E0W60_02210"/>